<evidence type="ECO:0000313" key="2">
    <source>
        <dbReference type="EMBL" id="RFU60802.1"/>
    </source>
</evidence>
<evidence type="ECO:0008006" key="4">
    <source>
        <dbReference type="Google" id="ProtNLM"/>
    </source>
</evidence>
<organism evidence="2 3">
    <name type="scientific">Peribacillus glennii</name>
    <dbReference type="NCBI Taxonomy" id="2303991"/>
    <lineage>
        <taxon>Bacteria</taxon>
        <taxon>Bacillati</taxon>
        <taxon>Bacillota</taxon>
        <taxon>Bacilli</taxon>
        <taxon>Bacillales</taxon>
        <taxon>Bacillaceae</taxon>
        <taxon>Peribacillus</taxon>
    </lineage>
</organism>
<feature type="signal peptide" evidence="1">
    <location>
        <begin position="1"/>
        <end position="25"/>
    </location>
</feature>
<sequence>MKNRLLLLLVFTMFIFSFTNQTSHAAASSSSQLVANQIKLLKYKKLTGGYTPVDVVSAKLTGKSIPEVIATYERPNNETYSYDTIYNVHQYNTKTKKWVIIRRESETGQDSPYNFITKGSFMEKGKEQVVLGTYGGSGMFLSPLLVGEYKGRVTTLMRPDGGYSSGNAIIANNTLYLLNNTIVIDKISYSKKGFHQQKGTGADDRKLAIGAKHFLMLEKKGDKTILSGNRNIKMKVGQKIGIIRKNPKDSSYYGYRLLFTAGWDRIKHLNNSSLLQAVSPGVSKWTIEPNGYSDGVGVNITITK</sequence>
<dbReference type="Proteomes" id="UP000262939">
    <property type="component" value="Unassembled WGS sequence"/>
</dbReference>
<dbReference type="OrthoDB" id="2971494at2"/>
<feature type="chain" id="PRO_5016687477" description="Phosphodiester glycosidase domain-containing protein" evidence="1">
    <location>
        <begin position="26"/>
        <end position="304"/>
    </location>
</feature>
<gene>
    <name evidence="2" type="ORF">D0466_20855</name>
</gene>
<evidence type="ECO:0000313" key="3">
    <source>
        <dbReference type="Proteomes" id="UP000262939"/>
    </source>
</evidence>
<keyword evidence="1" id="KW-0732">Signal</keyword>
<dbReference type="EMBL" id="QVTD01000022">
    <property type="protein sequence ID" value="RFU60802.1"/>
    <property type="molecule type" value="Genomic_DNA"/>
</dbReference>
<proteinExistence type="predicted"/>
<protein>
    <recommendedName>
        <fullName evidence="4">Phosphodiester glycosidase domain-containing protein</fullName>
    </recommendedName>
</protein>
<keyword evidence="3" id="KW-1185">Reference proteome</keyword>
<dbReference type="RefSeq" id="WP_117324437.1">
    <property type="nucleotide sequence ID" value="NZ_QVTD01000022.1"/>
</dbReference>
<accession>A0A372L6R9</accession>
<evidence type="ECO:0000256" key="1">
    <source>
        <dbReference type="SAM" id="SignalP"/>
    </source>
</evidence>
<name>A0A372L6R9_9BACI</name>
<comment type="caution">
    <text evidence="2">The sequence shown here is derived from an EMBL/GenBank/DDBJ whole genome shotgun (WGS) entry which is preliminary data.</text>
</comment>
<dbReference type="AlphaFoldDB" id="A0A372L6R9"/>
<reference evidence="2 3" key="1">
    <citation type="submission" date="2018-08" db="EMBL/GenBank/DDBJ databases">
        <title>Bacillus chawlae sp. nov., Bacillus glennii sp. nov., and Bacillus saganii sp. nov. Isolated from the Vehicle Assembly Building at Kennedy Space Center where the Viking Spacecraft were Assembled.</title>
        <authorList>
            <person name="Seuylemezian A."/>
            <person name="Vaishampayan P."/>
        </authorList>
    </citation>
    <scope>NUCLEOTIDE SEQUENCE [LARGE SCALE GENOMIC DNA]</scope>
    <source>
        <strain evidence="2 3">V44-8</strain>
    </source>
</reference>